<proteinExistence type="predicted"/>
<evidence type="ECO:0000313" key="1">
    <source>
        <dbReference type="EMBL" id="KAJ1895153.1"/>
    </source>
</evidence>
<organism evidence="1 2">
    <name type="scientific">Kickxella alabastrina</name>
    <dbReference type="NCBI Taxonomy" id="61397"/>
    <lineage>
        <taxon>Eukaryota</taxon>
        <taxon>Fungi</taxon>
        <taxon>Fungi incertae sedis</taxon>
        <taxon>Zoopagomycota</taxon>
        <taxon>Kickxellomycotina</taxon>
        <taxon>Kickxellomycetes</taxon>
        <taxon>Kickxellales</taxon>
        <taxon>Kickxellaceae</taxon>
        <taxon>Kickxella</taxon>
    </lineage>
</organism>
<sequence length="1236" mass="136500">MPSSSIRWMRKAVRTDISCETSSNPKPQKLTRKPSHQLVRKSCTSTFIKATGTKSKVADADAFIVHVDDGYFSNDSAHIRSTVAGIEETYALEHENTRRELEVLANTKATDNQATATLTNELKHVMATLAHELGNALHAIEELNNAEAVHAQANKALTSHLDDAHHTIEELCQHADLSEAAITNTEARNKALEARLDKGQQGSQAPKGSVPRRPRHWKRAAIVVTTTLGIGGYVVYNYDTAYLVASSAYRSAIVTKVTCQVAWDYYRNFPELPLENDPSISVDERQRILGVRSSVHLRSAERLKRVLMVNGGIYIKLGQHLSAMQYILPMEWCTTMQSLQDQNTASSVEDVGRTIHIDTGKTIEELFSEFDEVPIGVASLAQVHRAVLRESGQEVAVKVQHPMVRTYSDIDIATTSVMLEFIHSIFPDFKFMWVGAELRESLPHELDFRNDKTNAEQVEWNFAAHADIPLVVPKMLQAAERVLIMEFIRGQRCDDLAFLRQHGISPAEVSREIGRAFAEMTFVHGYLHCDPHPGNLFVRPRDRKQTTHGYNFDLVLLDHGLYRQLSSRFRYEYSEMWRALMRGNKDQIIYWSHKLSGTDLYRLFSIILTGQNWETIESKSLTGSSTPLRLDIDTLREEQPDLLRQIAEILSSVPPVLRLVLKTNDLLRMIDKKLFADQPPAVQQHAQTQTWLCVSHYCLIAIRNARAADINHNDSRLGFIKTSSRLSRLLLNWIRFWVYDTTLSAYSVFLTIEDLKRAREENRANQLPPPGPKRVAVGAGSGIVDDDDLLDYDLGDLDDMLDGFNPEEDNTLVDHTQGSLVFQSGNMPAIILPSQPQQKSQQQSRDQSGSQFCISAVGKSSAAATLAKFAYQTPVRPQNQRSTEITRTVQGAVTTLSQHTLTTPVATTNAIAAAAVIPGTSTHTSGGGSSSGGSPANKIGGQVKTIERTLVEGNRHGGSASSRNRNEIPGPAGTINTPAAIELNEICMPTQRPTPAFKTPLSRRTRAEQASEADFEGGTWAAMVDHLNLPAYTPRTAKRVQDMGEIGMSIRQVLSKVKQTQKVSRMLVQIRDVGSGSEMDASAVVVDPTGEMEASIHAGVLRDLGRECTTGTSVILDNVVVMVMPGALPFLVITIAVVSRVFTVQVGGSRCNPIVLSQTQPQIQQSEIGTPINAPRRINENNGSRSNAVVEVGLPRDTRGGQNGHNDDMLDMLDGTDALDAFAADDDMLDILDSSI</sequence>
<gene>
    <name evidence="1" type="ORF">LPJ66_004760</name>
</gene>
<name>A0ACC1IG43_9FUNG</name>
<reference evidence="1" key="1">
    <citation type="submission" date="2022-07" db="EMBL/GenBank/DDBJ databases">
        <title>Phylogenomic reconstructions and comparative analyses of Kickxellomycotina fungi.</title>
        <authorList>
            <person name="Reynolds N.K."/>
            <person name="Stajich J.E."/>
            <person name="Barry K."/>
            <person name="Grigoriev I.V."/>
            <person name="Crous P."/>
            <person name="Smith M.E."/>
        </authorList>
    </citation>
    <scope>NUCLEOTIDE SEQUENCE</scope>
    <source>
        <strain evidence="1">Benny 63K</strain>
    </source>
</reference>
<evidence type="ECO:0000313" key="2">
    <source>
        <dbReference type="Proteomes" id="UP001150581"/>
    </source>
</evidence>
<dbReference type="EMBL" id="JANBPG010000601">
    <property type="protein sequence ID" value="KAJ1895153.1"/>
    <property type="molecule type" value="Genomic_DNA"/>
</dbReference>
<protein>
    <submittedName>
        <fullName evidence="1">Uncharacterized protein</fullName>
    </submittedName>
</protein>
<comment type="caution">
    <text evidence="1">The sequence shown here is derived from an EMBL/GenBank/DDBJ whole genome shotgun (WGS) entry which is preliminary data.</text>
</comment>
<accession>A0ACC1IG43</accession>
<dbReference type="Proteomes" id="UP001150581">
    <property type="component" value="Unassembled WGS sequence"/>
</dbReference>
<keyword evidence="2" id="KW-1185">Reference proteome</keyword>